<dbReference type="Proteomes" id="UP000305451">
    <property type="component" value="Unassembled WGS sequence"/>
</dbReference>
<dbReference type="AlphaFoldDB" id="A0A4S2H7P0"/>
<protein>
    <recommendedName>
        <fullName evidence="3">STAS/SEC14 domain-containing protein</fullName>
    </recommendedName>
</protein>
<reference evidence="1 2" key="1">
    <citation type="journal article" date="2013" name="Int. J. Syst. Evol. Microbiol.">
        <title>Marinicauda pacifica gen. nov., sp. nov., a prosthecate alphaproteobacterium of the family Hyphomonadaceae isolated from deep seawater.</title>
        <authorList>
            <person name="Zhang X.Y."/>
            <person name="Li G.W."/>
            <person name="Wang C.S."/>
            <person name="Zhang Y.J."/>
            <person name="Xu X.W."/>
            <person name="Li H."/>
            <person name="Liu A."/>
            <person name="Liu C."/>
            <person name="Xie B.B."/>
            <person name="Qin Q.L."/>
            <person name="Xu Z."/>
            <person name="Chen X.L."/>
            <person name="Zhou B.C."/>
            <person name="Zhang Y.Z."/>
        </authorList>
    </citation>
    <scope>NUCLEOTIDE SEQUENCE [LARGE SCALE GENOMIC DNA]</scope>
    <source>
        <strain evidence="1 2">P-1 km-3</strain>
    </source>
</reference>
<keyword evidence="2" id="KW-1185">Reference proteome</keyword>
<evidence type="ECO:0000313" key="1">
    <source>
        <dbReference type="EMBL" id="TGY91827.1"/>
    </source>
</evidence>
<proteinExistence type="predicted"/>
<evidence type="ECO:0000313" key="2">
    <source>
        <dbReference type="Proteomes" id="UP000305451"/>
    </source>
</evidence>
<accession>A0A4S2H7P0</accession>
<gene>
    <name evidence="1" type="ORF">E5162_13190</name>
</gene>
<dbReference type="EMBL" id="SRXV01000004">
    <property type="protein sequence ID" value="TGY91827.1"/>
    <property type="molecule type" value="Genomic_DNA"/>
</dbReference>
<name>A0A4S2H7P0_9PROT</name>
<dbReference type="RefSeq" id="WP_135945749.1">
    <property type="nucleotide sequence ID" value="NZ_BMEI01000004.1"/>
</dbReference>
<comment type="caution">
    <text evidence="1">The sequence shown here is derived from an EMBL/GenBank/DDBJ whole genome shotgun (WGS) entry which is preliminary data.</text>
</comment>
<sequence>MTSLNAFIIIRFMEPLHFIEFDPARNFLRISVCGDRSPEASAALVADMYKAAERFKTRSFLIDLRAARYNGPATELVARFSTMANGSRRCRLAFLVHSPNDPAGVLLNHANRAAWHDTLLTANLQTAETFLANRQTPRDRLPLPASRTTRMEIPLNL</sequence>
<organism evidence="1 2">
    <name type="scientific">Marinicauda pacifica</name>
    <dbReference type="NCBI Taxonomy" id="1133559"/>
    <lineage>
        <taxon>Bacteria</taxon>
        <taxon>Pseudomonadati</taxon>
        <taxon>Pseudomonadota</taxon>
        <taxon>Alphaproteobacteria</taxon>
        <taxon>Maricaulales</taxon>
        <taxon>Maricaulaceae</taxon>
        <taxon>Marinicauda</taxon>
    </lineage>
</organism>
<evidence type="ECO:0008006" key="3">
    <source>
        <dbReference type="Google" id="ProtNLM"/>
    </source>
</evidence>